<evidence type="ECO:0000256" key="1">
    <source>
        <dbReference type="ARBA" id="ARBA00022679"/>
    </source>
</evidence>
<dbReference type="GO" id="GO:0004315">
    <property type="term" value="F:3-oxoacyl-[acyl-carrier-protein] synthase activity"/>
    <property type="evidence" value="ECO:0007669"/>
    <property type="project" value="InterPro"/>
</dbReference>
<dbReference type="SUPFAM" id="SSF53901">
    <property type="entry name" value="Thiolase-like"/>
    <property type="match status" value="2"/>
</dbReference>
<evidence type="ECO:0000313" key="5">
    <source>
        <dbReference type="EMBL" id="GGI70446.1"/>
    </source>
</evidence>
<evidence type="ECO:0000259" key="3">
    <source>
        <dbReference type="Pfam" id="PF08541"/>
    </source>
</evidence>
<reference evidence="5" key="2">
    <citation type="submission" date="2020-09" db="EMBL/GenBank/DDBJ databases">
        <authorList>
            <person name="Sun Q."/>
            <person name="Ohkuma M."/>
        </authorList>
    </citation>
    <scope>NUCLEOTIDE SEQUENCE</scope>
    <source>
        <strain evidence="5">JCM 30804</strain>
    </source>
</reference>
<keyword evidence="6" id="KW-1185">Reference proteome</keyword>
<name>A0A917JLV8_9GAMM</name>
<gene>
    <name evidence="5" type="primary">fabH</name>
    <name evidence="5" type="ORF">GCM10009332_04650</name>
</gene>
<dbReference type="Pfam" id="PF08545">
    <property type="entry name" value="ACP_syn_III"/>
    <property type="match status" value="1"/>
</dbReference>
<dbReference type="EMBL" id="BMPZ01000001">
    <property type="protein sequence ID" value="GGI70446.1"/>
    <property type="molecule type" value="Genomic_DNA"/>
</dbReference>
<evidence type="ECO:0000259" key="4">
    <source>
        <dbReference type="Pfam" id="PF08545"/>
    </source>
</evidence>
<dbReference type="GO" id="GO:0044550">
    <property type="term" value="P:secondary metabolite biosynthetic process"/>
    <property type="evidence" value="ECO:0007669"/>
    <property type="project" value="TreeGrafter"/>
</dbReference>
<evidence type="ECO:0000313" key="6">
    <source>
        <dbReference type="Proteomes" id="UP000613743"/>
    </source>
</evidence>
<dbReference type="Proteomes" id="UP000613743">
    <property type="component" value="Unassembled WGS sequence"/>
</dbReference>
<sequence length="349" mass="37950">MAVKFAPQDLSLLSHSYLLPNESISNESLYHMLQTQCGFFHARKAKIIAHKMGIQQRHWVRDLSKSRSQPSPTAIDLGAQVLRKALQGANLEAAQLDYLISHTCTPHTQVPPNAAWLADKLNFAGPYLELRQACTGFANGLQVASAFAAAGSDYLAITGIETGSVYCEMSKEFLNSEQLVNLMQMGDGAAAVVLAPANGGRQRLSDIYLGQVGQGKQPGFYLDGGSHNIGFGNMARFSHDTEAVRAQGSQLFELGLKAVLERGYHLDDFKYILPHQANGHIDKLLADALDIEPNRIINHAKNMGNLGSAAIWVSFSQMLASYPLAEGDKVLVLGAEATKYLYGGFVYTH</sequence>
<dbReference type="PANTHER" id="PTHR34069:SF2">
    <property type="entry name" value="BETA-KETOACYL-[ACYL-CARRIER-PROTEIN] SYNTHASE III"/>
    <property type="match status" value="1"/>
</dbReference>
<dbReference type="InterPro" id="IPR016039">
    <property type="entry name" value="Thiolase-like"/>
</dbReference>
<keyword evidence="1" id="KW-0808">Transferase</keyword>
<organism evidence="5 6">
    <name type="scientific">Shewanella gelidii</name>
    <dbReference type="NCBI Taxonomy" id="1642821"/>
    <lineage>
        <taxon>Bacteria</taxon>
        <taxon>Pseudomonadati</taxon>
        <taxon>Pseudomonadota</taxon>
        <taxon>Gammaproteobacteria</taxon>
        <taxon>Alteromonadales</taxon>
        <taxon>Shewanellaceae</taxon>
        <taxon>Shewanella</taxon>
    </lineage>
</organism>
<dbReference type="AlphaFoldDB" id="A0A917JLV8"/>
<comment type="caution">
    <text evidence="5">The sequence shown here is derived from an EMBL/GenBank/DDBJ whole genome shotgun (WGS) entry which is preliminary data.</text>
</comment>
<dbReference type="InterPro" id="IPR013747">
    <property type="entry name" value="ACP_syn_III_C"/>
</dbReference>
<dbReference type="RefSeq" id="WP_188917429.1">
    <property type="nucleotide sequence ID" value="NZ_BMPZ01000001.1"/>
</dbReference>
<proteinExistence type="predicted"/>
<feature type="domain" description="Beta-ketoacyl-[acyl-carrier-protein] synthase III C-terminal" evidence="3">
    <location>
        <begin position="262"/>
        <end position="335"/>
    </location>
</feature>
<dbReference type="GO" id="GO:0006633">
    <property type="term" value="P:fatty acid biosynthetic process"/>
    <property type="evidence" value="ECO:0007669"/>
    <property type="project" value="InterPro"/>
</dbReference>
<accession>A0A917JLV8</accession>
<reference evidence="5" key="1">
    <citation type="journal article" date="2014" name="Int. J. Syst. Evol. Microbiol.">
        <title>Complete genome sequence of Corynebacterium casei LMG S-19264T (=DSM 44701T), isolated from a smear-ripened cheese.</title>
        <authorList>
            <consortium name="US DOE Joint Genome Institute (JGI-PGF)"/>
            <person name="Walter F."/>
            <person name="Albersmeier A."/>
            <person name="Kalinowski J."/>
            <person name="Ruckert C."/>
        </authorList>
    </citation>
    <scope>NUCLEOTIDE SEQUENCE</scope>
    <source>
        <strain evidence="5">JCM 30804</strain>
    </source>
</reference>
<dbReference type="PANTHER" id="PTHR34069">
    <property type="entry name" value="3-OXOACYL-[ACYL-CARRIER-PROTEIN] SYNTHASE 3"/>
    <property type="match status" value="1"/>
</dbReference>
<keyword evidence="2" id="KW-0012">Acyltransferase</keyword>
<dbReference type="Gene3D" id="3.40.47.10">
    <property type="match status" value="2"/>
</dbReference>
<dbReference type="InterPro" id="IPR013751">
    <property type="entry name" value="ACP_syn_III_N"/>
</dbReference>
<evidence type="ECO:0000256" key="2">
    <source>
        <dbReference type="ARBA" id="ARBA00023315"/>
    </source>
</evidence>
<feature type="domain" description="Beta-ketoacyl-[acyl-carrier-protein] synthase III N-terminal" evidence="4">
    <location>
        <begin position="129"/>
        <end position="210"/>
    </location>
</feature>
<dbReference type="Pfam" id="PF08541">
    <property type="entry name" value="ACP_syn_III_C"/>
    <property type="match status" value="1"/>
</dbReference>
<protein>
    <submittedName>
        <fullName evidence="5">3-oxoacyl-[acyl-carrier-protein] synthase 3</fullName>
    </submittedName>
</protein>